<dbReference type="PRINTS" id="PR00081">
    <property type="entry name" value="GDHRDH"/>
</dbReference>
<protein>
    <submittedName>
        <fullName evidence="2">Short-chain dehydrogenase</fullName>
    </submittedName>
</protein>
<sequence>MASITLKPNVSTLGVISKARQRDRPAGPLPSLKGQTVVLTGGSSGFGLATAHILPTLGVTRLILGVRSTERGEAAAKPMRIANPTCKIEVWELDMLSYESVQAFAHRCAELPRLDLVILNAGVTKLVFARSPSTGHEETIQVNYLSTALLAILLVPILKTKSPANSPGRLTIVGSSQGYSSKFKERSANSLLEEFDKEWSGIPAGSERYSTSKTLVQMLVYKLSQLIPASDVTINNFCPGFSAHTSLGREVPKGAARILMGMMQAALGRTAEQGAWTYIDAAAIKGEESHGSFVFGWEMFPFHPLMYTKEGEEVMERLWSETVADQEAFGIRQALEAIKQ</sequence>
<comment type="caution">
    <text evidence="2">The sequence shown here is derived from an EMBL/GenBank/DDBJ whole genome shotgun (WGS) entry which is preliminary data.</text>
</comment>
<dbReference type="Gene3D" id="3.40.50.720">
    <property type="entry name" value="NAD(P)-binding Rossmann-like Domain"/>
    <property type="match status" value="1"/>
</dbReference>
<evidence type="ECO:0000256" key="1">
    <source>
        <dbReference type="ARBA" id="ARBA00023002"/>
    </source>
</evidence>
<dbReference type="EMBL" id="MU001505">
    <property type="protein sequence ID" value="KAF2441896.1"/>
    <property type="molecule type" value="Genomic_DNA"/>
</dbReference>
<dbReference type="Proteomes" id="UP000799764">
    <property type="component" value="Unassembled WGS sequence"/>
</dbReference>
<reference evidence="2" key="1">
    <citation type="journal article" date="2020" name="Stud. Mycol.">
        <title>101 Dothideomycetes genomes: a test case for predicting lifestyles and emergence of pathogens.</title>
        <authorList>
            <person name="Haridas S."/>
            <person name="Albert R."/>
            <person name="Binder M."/>
            <person name="Bloem J."/>
            <person name="Labutti K."/>
            <person name="Salamov A."/>
            <person name="Andreopoulos B."/>
            <person name="Baker S."/>
            <person name="Barry K."/>
            <person name="Bills G."/>
            <person name="Bluhm B."/>
            <person name="Cannon C."/>
            <person name="Castanera R."/>
            <person name="Culley D."/>
            <person name="Daum C."/>
            <person name="Ezra D."/>
            <person name="Gonzalez J."/>
            <person name="Henrissat B."/>
            <person name="Kuo A."/>
            <person name="Liang C."/>
            <person name="Lipzen A."/>
            <person name="Lutzoni F."/>
            <person name="Magnuson J."/>
            <person name="Mondo S."/>
            <person name="Nolan M."/>
            <person name="Ohm R."/>
            <person name="Pangilinan J."/>
            <person name="Park H.-J."/>
            <person name="Ramirez L."/>
            <person name="Alfaro M."/>
            <person name="Sun H."/>
            <person name="Tritt A."/>
            <person name="Yoshinaga Y."/>
            <person name="Zwiers L.-H."/>
            <person name="Turgeon B."/>
            <person name="Goodwin S."/>
            <person name="Spatafora J."/>
            <person name="Crous P."/>
            <person name="Grigoriev I."/>
        </authorList>
    </citation>
    <scope>NUCLEOTIDE SEQUENCE</scope>
    <source>
        <strain evidence="2">CBS 690.94</strain>
    </source>
</reference>
<proteinExistence type="predicted"/>
<name>A0A9P4PFB1_9PLEO</name>
<dbReference type="InterPro" id="IPR002347">
    <property type="entry name" value="SDR_fam"/>
</dbReference>
<keyword evidence="1" id="KW-0560">Oxidoreductase</keyword>
<dbReference type="SUPFAM" id="SSF51735">
    <property type="entry name" value="NAD(P)-binding Rossmann-fold domains"/>
    <property type="match status" value="1"/>
</dbReference>
<dbReference type="GO" id="GO:0016491">
    <property type="term" value="F:oxidoreductase activity"/>
    <property type="evidence" value="ECO:0007669"/>
    <property type="project" value="UniProtKB-KW"/>
</dbReference>
<keyword evidence="3" id="KW-1185">Reference proteome</keyword>
<dbReference type="PANTHER" id="PTHR43157">
    <property type="entry name" value="PHOSPHATIDYLINOSITOL-GLYCAN BIOSYNTHESIS CLASS F PROTEIN-RELATED"/>
    <property type="match status" value="1"/>
</dbReference>
<evidence type="ECO:0000313" key="2">
    <source>
        <dbReference type="EMBL" id="KAF2441896.1"/>
    </source>
</evidence>
<gene>
    <name evidence="2" type="ORF">P171DRAFT_365452</name>
</gene>
<accession>A0A9P4PFB1</accession>
<dbReference type="Pfam" id="PF00106">
    <property type="entry name" value="adh_short"/>
    <property type="match status" value="1"/>
</dbReference>
<dbReference type="OrthoDB" id="542013at2759"/>
<evidence type="ECO:0000313" key="3">
    <source>
        <dbReference type="Proteomes" id="UP000799764"/>
    </source>
</evidence>
<dbReference type="InterPro" id="IPR036291">
    <property type="entry name" value="NAD(P)-bd_dom_sf"/>
</dbReference>
<dbReference type="PANTHER" id="PTHR43157:SF35">
    <property type="entry name" value="DEHYDROGENASE_REDUCTASE FAMILY PROTEIN, PUTATIVE-RELATED"/>
    <property type="match status" value="1"/>
</dbReference>
<dbReference type="AlphaFoldDB" id="A0A9P4PFB1"/>
<organism evidence="2 3">
    <name type="scientific">Karstenula rhodostoma CBS 690.94</name>
    <dbReference type="NCBI Taxonomy" id="1392251"/>
    <lineage>
        <taxon>Eukaryota</taxon>
        <taxon>Fungi</taxon>
        <taxon>Dikarya</taxon>
        <taxon>Ascomycota</taxon>
        <taxon>Pezizomycotina</taxon>
        <taxon>Dothideomycetes</taxon>
        <taxon>Pleosporomycetidae</taxon>
        <taxon>Pleosporales</taxon>
        <taxon>Massarineae</taxon>
        <taxon>Didymosphaeriaceae</taxon>
        <taxon>Karstenula</taxon>
    </lineage>
</organism>